<dbReference type="Proteomes" id="UP000768646">
    <property type="component" value="Unassembled WGS sequence"/>
</dbReference>
<name>A0ACB7CG24_9ASCO</name>
<organism evidence="1 2">
    <name type="scientific">Pneumocystis oryctolagi</name>
    <dbReference type="NCBI Taxonomy" id="42067"/>
    <lineage>
        <taxon>Eukaryota</taxon>
        <taxon>Fungi</taxon>
        <taxon>Dikarya</taxon>
        <taxon>Ascomycota</taxon>
        <taxon>Taphrinomycotina</taxon>
        <taxon>Pneumocystomycetes</taxon>
        <taxon>Pneumocystaceae</taxon>
        <taxon>Pneumocystis</taxon>
    </lineage>
</organism>
<sequence>MEQSELSILKKNISPEGLDDVVKDNEPSNTLYNLLCPSMTDMLKSMTEVYDTKKKLSIQLDHLIQRLQTCMHLVDPQVLEYILSDSVDLQKRMGLIHKTLKEVQLRVEKCYSIVNKCQQ</sequence>
<proteinExistence type="predicted"/>
<reference evidence="1 2" key="1">
    <citation type="journal article" date="2021" name="Commun. Biol.">
        <title>Genomic insights into the host specific adaptation of the Pneumocystis genus.</title>
        <authorList>
            <person name="Cisse O.H."/>
            <person name="Ma L."/>
            <person name="Dekker J.P."/>
            <person name="Khil P.P."/>
            <person name="Youn J.-H."/>
            <person name="Brenchley J.M."/>
            <person name="Blair R."/>
            <person name="Pahar B."/>
            <person name="Chabe M."/>
            <person name="Van Rompay K.K.A."/>
            <person name="Keesler R."/>
            <person name="Sukura A."/>
            <person name="Hirsch V."/>
            <person name="Kutty G."/>
            <person name="Liu Y."/>
            <person name="Peng L."/>
            <person name="Chen J."/>
            <person name="Song J."/>
            <person name="Weissenbacher-Lang C."/>
            <person name="Xu J."/>
            <person name="Upham N.S."/>
            <person name="Stajich J.E."/>
            <person name="Cuomo C.A."/>
            <person name="Cushion M.T."/>
            <person name="Kovacs J.A."/>
        </authorList>
    </citation>
    <scope>NUCLEOTIDE SEQUENCE [LARGE SCALE GENOMIC DNA]</scope>
    <source>
        <strain evidence="1 2">RABM</strain>
    </source>
</reference>
<accession>A0ACB7CG24</accession>
<gene>
    <name evidence="1" type="ORF">PORY_000789</name>
</gene>
<evidence type="ECO:0000313" key="2">
    <source>
        <dbReference type="Proteomes" id="UP000768646"/>
    </source>
</evidence>
<evidence type="ECO:0000313" key="1">
    <source>
        <dbReference type="EMBL" id="KAG4305879.1"/>
    </source>
</evidence>
<keyword evidence="2" id="KW-1185">Reference proteome</keyword>
<dbReference type="EMBL" id="JABTEG010000002">
    <property type="protein sequence ID" value="KAG4305879.1"/>
    <property type="molecule type" value="Genomic_DNA"/>
</dbReference>
<protein>
    <submittedName>
        <fullName evidence="1">Uncharacterized protein</fullName>
    </submittedName>
</protein>
<comment type="caution">
    <text evidence="1">The sequence shown here is derived from an EMBL/GenBank/DDBJ whole genome shotgun (WGS) entry which is preliminary data.</text>
</comment>